<evidence type="ECO:0000313" key="2">
    <source>
        <dbReference type="Proteomes" id="UP000245674"/>
    </source>
</evidence>
<gene>
    <name evidence="1" type="ORF">B0H03_10517</name>
</gene>
<dbReference type="Proteomes" id="UP000245674">
    <property type="component" value="Unassembled WGS sequence"/>
</dbReference>
<organism evidence="1 2">
    <name type="scientific">Rathayibacter iranicus NCPPB 2253 = VKM Ac-1602</name>
    <dbReference type="NCBI Taxonomy" id="1328868"/>
    <lineage>
        <taxon>Bacteria</taxon>
        <taxon>Bacillati</taxon>
        <taxon>Actinomycetota</taxon>
        <taxon>Actinomycetes</taxon>
        <taxon>Micrococcales</taxon>
        <taxon>Microbacteriaceae</taxon>
        <taxon>Rathayibacter</taxon>
    </lineage>
</organism>
<reference evidence="1 2" key="1">
    <citation type="submission" date="2018-03" db="EMBL/GenBank/DDBJ databases">
        <title>Genomic Encyclopedia of Type Strains, Phase III (KMG-III): the genomes of soil and plant-associated and newly described type strains.</title>
        <authorList>
            <person name="Whitman W."/>
        </authorList>
    </citation>
    <scope>NUCLEOTIDE SEQUENCE [LARGE SCALE GENOMIC DNA]</scope>
    <source>
        <strain evidence="1 2">VKM Ac-1602</strain>
    </source>
</reference>
<accession>A0ABX5LFS9</accession>
<sequence length="369" mass="40342">MTQQDHTIALNSVARPWRVGQFEQRVTPLLLSKISDVTSMDAGYSDTQGGASATRRLTDILLTRGVLERPTDAPYEALKVTSSSQAAWVHAFDESKSQGFQAWVESVEGVSSRGEGRNARRAFRVAKIIASSSRGAHMADNASGRVIRVDNTTLSTDVERFSSPDEWSTTSDQLLARLVNRHLGPLFEVGEVNHIQLGLRFSEACAADGNVTIASGESVEASRNMAARVAIQRLAAKICSSSRAFPAKADADFALLFLARMVMKECPRQSLEGKGWFQVYRLMSQPSVLVQFGCDIAKTAPLLFESLSGALGAWPLIRERISMLRPSSQRSSDAEAPMLVPHELWPSSPYGALHHELAARGYSLKEGRH</sequence>
<comment type="caution">
    <text evidence="1">The sequence shown here is derived from an EMBL/GenBank/DDBJ whole genome shotgun (WGS) entry which is preliminary data.</text>
</comment>
<proteinExistence type="predicted"/>
<name>A0ABX5LFS9_9MICO</name>
<keyword evidence="2" id="KW-1185">Reference proteome</keyword>
<evidence type="ECO:0000313" key="1">
    <source>
        <dbReference type="EMBL" id="PWJ64242.1"/>
    </source>
</evidence>
<protein>
    <submittedName>
        <fullName evidence="1">Uncharacterized protein</fullName>
    </submittedName>
</protein>
<dbReference type="EMBL" id="QGDV01000005">
    <property type="protein sequence ID" value="PWJ64242.1"/>
    <property type="molecule type" value="Genomic_DNA"/>
</dbReference>